<name>A0A4V2YUZ0_9ACTN</name>
<evidence type="ECO:0000256" key="1">
    <source>
        <dbReference type="SAM" id="MobiDB-lite"/>
    </source>
</evidence>
<evidence type="ECO:0000313" key="3">
    <source>
        <dbReference type="Proteomes" id="UP000294513"/>
    </source>
</evidence>
<dbReference type="OrthoDB" id="9845677at2"/>
<accession>A0A4V2YUZ0</accession>
<protein>
    <submittedName>
        <fullName evidence="2">Uncharacterized protein</fullName>
    </submittedName>
</protein>
<dbReference type="Proteomes" id="UP000294513">
    <property type="component" value="Unassembled WGS sequence"/>
</dbReference>
<reference evidence="2 3" key="1">
    <citation type="submission" date="2019-03" db="EMBL/GenBank/DDBJ databases">
        <title>Draft genome sequences of novel Actinobacteria.</title>
        <authorList>
            <person name="Sahin N."/>
            <person name="Ay H."/>
            <person name="Saygin H."/>
        </authorList>
    </citation>
    <scope>NUCLEOTIDE SEQUENCE [LARGE SCALE GENOMIC DNA]</scope>
    <source>
        <strain evidence="2 3">H3C3</strain>
    </source>
</reference>
<dbReference type="EMBL" id="SMKU01000182">
    <property type="protein sequence ID" value="TDD79167.1"/>
    <property type="molecule type" value="Genomic_DNA"/>
</dbReference>
<dbReference type="AlphaFoldDB" id="A0A4V2YUZ0"/>
<organism evidence="2 3">
    <name type="scientific">Actinomadura rubrisoli</name>
    <dbReference type="NCBI Taxonomy" id="2530368"/>
    <lineage>
        <taxon>Bacteria</taxon>
        <taxon>Bacillati</taxon>
        <taxon>Actinomycetota</taxon>
        <taxon>Actinomycetes</taxon>
        <taxon>Streptosporangiales</taxon>
        <taxon>Thermomonosporaceae</taxon>
        <taxon>Actinomadura</taxon>
    </lineage>
</organism>
<evidence type="ECO:0000313" key="2">
    <source>
        <dbReference type="EMBL" id="TDD79167.1"/>
    </source>
</evidence>
<sequence>MKTLARPHPRFLLAGAAVMISLGAASYVLLSTSGDSDAERNPDPRAAKGADPGISFERAAGDLRLHLPAAITQVRYLARNDSEPYFLRFSFITSCSAVPRFATDNDLVRGRAEKADVIELEGLRKTARDLGSPMPEGAAATVWGDGDENGLKKRAVANVPVKNQDCQVVGTFEDYS</sequence>
<dbReference type="RefSeq" id="WP_131898587.1">
    <property type="nucleotide sequence ID" value="NZ_SMKU01000182.1"/>
</dbReference>
<keyword evidence="3" id="KW-1185">Reference proteome</keyword>
<feature type="compositionally biased region" description="Basic and acidic residues" evidence="1">
    <location>
        <begin position="37"/>
        <end position="48"/>
    </location>
</feature>
<comment type="caution">
    <text evidence="2">The sequence shown here is derived from an EMBL/GenBank/DDBJ whole genome shotgun (WGS) entry which is preliminary data.</text>
</comment>
<proteinExistence type="predicted"/>
<feature type="region of interest" description="Disordered" evidence="1">
    <location>
        <begin position="34"/>
        <end position="53"/>
    </location>
</feature>
<gene>
    <name evidence="2" type="ORF">E1298_28385</name>
</gene>